<evidence type="ECO:0008006" key="5">
    <source>
        <dbReference type="Google" id="ProtNLM"/>
    </source>
</evidence>
<evidence type="ECO:0000256" key="2">
    <source>
        <dbReference type="SAM" id="Phobius"/>
    </source>
</evidence>
<feature type="transmembrane region" description="Helical" evidence="2">
    <location>
        <begin position="21"/>
        <end position="40"/>
    </location>
</feature>
<dbReference type="EMBL" id="JAAAMG010000030">
    <property type="protein sequence ID" value="NDW07460.1"/>
    <property type="molecule type" value="Genomic_DNA"/>
</dbReference>
<protein>
    <recommendedName>
        <fullName evidence="5">2-polyprenyl-6-methoxyphenol hydroxylase</fullName>
    </recommendedName>
</protein>
<sequence>MKVRHACDRSNSNTKSAVEDIGEVAIIGGGLAGLLAALAVEPFSKSVRIFERRLDVVQGDTSARSTQKYGYAIVSGGLDSIQELSPSLFEALTSGGACLVDASAQVRFYEGAVISPTLTSNLRILTASRTHIAEAIHKQVQLYPRIRVEHAVVERVFPAGIKAVVETNAEKMSFDLVIDASGRRPMSDNHRPFSHNFYSAGITTPVSYEPDVTIRSIVVDSWTDHDQDWALLVGNMPPPEGRAGSQIMRIENGQVQVAVAERFSRGSSTTTASEIIQASLPAAIASKVTNYLDGRMLRQQRYRFAYRTQIERTKRHPVSFLVLGDALMSTNPIYGLGIASAAIEAQALRNAVKECLRINDTTLIVSKYYSSIRRTTNLAWKVSSWTDKCYRLGNDRLSGIVKLLTPVRSAAMKDPTACSQLYRAVALSTSASFERTILHMVFAAFKNWIWRFARSILPTPRGNRDINTPRTAPQIKDDEPRL</sequence>
<evidence type="ECO:0000313" key="3">
    <source>
        <dbReference type="EMBL" id="NDW07460.1"/>
    </source>
</evidence>
<accession>A0A6N9T850</accession>
<keyword evidence="4" id="KW-1185">Reference proteome</keyword>
<organism evidence="3 4">
    <name type="scientific">Jiella pacifica</name>
    <dbReference type="NCBI Taxonomy" id="2696469"/>
    <lineage>
        <taxon>Bacteria</taxon>
        <taxon>Pseudomonadati</taxon>
        <taxon>Pseudomonadota</taxon>
        <taxon>Alphaproteobacteria</taxon>
        <taxon>Hyphomicrobiales</taxon>
        <taxon>Aurantimonadaceae</taxon>
        <taxon>Jiella</taxon>
    </lineage>
</organism>
<gene>
    <name evidence="3" type="ORF">GTK09_23880</name>
</gene>
<keyword evidence="2" id="KW-0472">Membrane</keyword>
<dbReference type="SUPFAM" id="SSF51905">
    <property type="entry name" value="FAD/NAD(P)-binding domain"/>
    <property type="match status" value="1"/>
</dbReference>
<keyword evidence="2" id="KW-1133">Transmembrane helix</keyword>
<evidence type="ECO:0000313" key="4">
    <source>
        <dbReference type="Proteomes" id="UP000469011"/>
    </source>
</evidence>
<comment type="caution">
    <text evidence="3">The sequence shown here is derived from an EMBL/GenBank/DDBJ whole genome shotgun (WGS) entry which is preliminary data.</text>
</comment>
<keyword evidence="2" id="KW-0812">Transmembrane</keyword>
<dbReference type="AlphaFoldDB" id="A0A6N9T850"/>
<evidence type="ECO:0000256" key="1">
    <source>
        <dbReference type="SAM" id="MobiDB-lite"/>
    </source>
</evidence>
<dbReference type="RefSeq" id="WP_163465918.1">
    <property type="nucleotide sequence ID" value="NZ_JAAAMG010000030.1"/>
</dbReference>
<name>A0A6N9T850_9HYPH</name>
<reference evidence="3 4" key="1">
    <citation type="submission" date="2020-01" db="EMBL/GenBank/DDBJ databases">
        <title>Jiella pacifica sp. nov.</title>
        <authorList>
            <person name="Xue Z."/>
            <person name="Zhu S."/>
            <person name="Chen J."/>
            <person name="Yang J."/>
        </authorList>
    </citation>
    <scope>NUCLEOTIDE SEQUENCE [LARGE SCALE GENOMIC DNA]</scope>
    <source>
        <strain evidence="3 4">40Bstr34</strain>
    </source>
</reference>
<proteinExistence type="predicted"/>
<feature type="region of interest" description="Disordered" evidence="1">
    <location>
        <begin position="462"/>
        <end position="482"/>
    </location>
</feature>
<dbReference type="InterPro" id="IPR036188">
    <property type="entry name" value="FAD/NAD-bd_sf"/>
</dbReference>
<dbReference type="Gene3D" id="3.50.50.60">
    <property type="entry name" value="FAD/NAD(P)-binding domain"/>
    <property type="match status" value="1"/>
</dbReference>
<dbReference type="Proteomes" id="UP000469011">
    <property type="component" value="Unassembled WGS sequence"/>
</dbReference>